<evidence type="ECO:0000313" key="2">
    <source>
        <dbReference type="Proteomes" id="UP000278006"/>
    </source>
</evidence>
<reference evidence="1 2" key="1">
    <citation type="submission" date="2018-10" db="EMBL/GenBank/DDBJ databases">
        <title>Draft genome of Cortibacter populi DSM10536.</title>
        <authorList>
            <person name="Bernier A.-M."/>
            <person name="Bernard K."/>
        </authorList>
    </citation>
    <scope>NUCLEOTIDE SEQUENCE [LARGE SCALE GENOMIC DNA]</scope>
    <source>
        <strain evidence="1 2">DSM 105136</strain>
    </source>
</reference>
<dbReference type="AlphaFoldDB" id="A0A3M6QTF2"/>
<dbReference type="Proteomes" id="UP000278006">
    <property type="component" value="Unassembled WGS sequence"/>
</dbReference>
<proteinExistence type="predicted"/>
<accession>A0A3M6QTF2</accession>
<protein>
    <submittedName>
        <fullName evidence="1">Uncharacterized protein</fullName>
    </submittedName>
</protein>
<gene>
    <name evidence="1" type="ORF">D8I35_11315</name>
</gene>
<sequence length="120" mass="12299">MEQPVTITQNKGASVIVIGLIARAAAHHEPVMTAGTTCPFQADSAAQINSTGARKIAGVNGAADSSATKPAMMLDIQAKARMTGRPHVASCGLMWPHIGGEGHRVASVGMNGHALNGRYA</sequence>
<keyword evidence="2" id="KW-1185">Reference proteome</keyword>
<name>A0A3M6QTF2_9BURK</name>
<comment type="caution">
    <text evidence="1">The sequence shown here is derived from an EMBL/GenBank/DDBJ whole genome shotgun (WGS) entry which is preliminary data.</text>
</comment>
<evidence type="ECO:0000313" key="1">
    <source>
        <dbReference type="EMBL" id="RMX05752.1"/>
    </source>
</evidence>
<organism evidence="1 2">
    <name type="scientific">Corticibacter populi</name>
    <dbReference type="NCBI Taxonomy" id="1550736"/>
    <lineage>
        <taxon>Bacteria</taxon>
        <taxon>Pseudomonadati</taxon>
        <taxon>Pseudomonadota</taxon>
        <taxon>Betaproteobacteria</taxon>
        <taxon>Burkholderiales</taxon>
        <taxon>Comamonadaceae</taxon>
        <taxon>Corticibacter</taxon>
    </lineage>
</organism>
<dbReference type="EMBL" id="RDQO01000003">
    <property type="protein sequence ID" value="RMX05752.1"/>
    <property type="molecule type" value="Genomic_DNA"/>
</dbReference>